<dbReference type="Pfam" id="PF00097">
    <property type="entry name" value="zf-C3HC4"/>
    <property type="match status" value="1"/>
</dbReference>
<dbReference type="Proteomes" id="UP000799777">
    <property type="component" value="Unassembled WGS sequence"/>
</dbReference>
<dbReference type="PROSITE" id="PS50089">
    <property type="entry name" value="ZF_RING_2"/>
    <property type="match status" value="1"/>
</dbReference>
<comment type="caution">
    <text evidence="6">The sequence shown here is derived from an EMBL/GenBank/DDBJ whole genome shotgun (WGS) entry which is preliminary data.</text>
</comment>
<dbReference type="OrthoDB" id="3800056at2759"/>
<evidence type="ECO:0000256" key="1">
    <source>
        <dbReference type="ARBA" id="ARBA00022723"/>
    </source>
</evidence>
<sequence length="258" mass="29644">MYFLLWNLKIIAKGLARNNEAVAFLRQYDILKYKVHFLTWLDAAVALPPSVFSILQRLNFYKGRALGHSVMDTEANLHDLRKVFKIPDSWLVYKEISHLNEKCKQLRQEQADCMARFNEAAKVVWDGTPIAMSEITTVIPTEELVEQTCIVCTDSLTPPGVRTPCGHVYCPKCLDTWIHGLENLSHTCPACRAELFAPRYRVKEPDAAENYQRVFQKLELELKNLQVSIASVLCFDEEIKLQKRWEQETGQGSILLTE</sequence>
<evidence type="ECO:0000256" key="3">
    <source>
        <dbReference type="ARBA" id="ARBA00022833"/>
    </source>
</evidence>
<accession>A0A9P4LF80</accession>
<dbReference type="GO" id="GO:0016567">
    <property type="term" value="P:protein ubiquitination"/>
    <property type="evidence" value="ECO:0007669"/>
    <property type="project" value="TreeGrafter"/>
</dbReference>
<dbReference type="SMART" id="SM00184">
    <property type="entry name" value="RING"/>
    <property type="match status" value="1"/>
</dbReference>
<dbReference type="GO" id="GO:0061630">
    <property type="term" value="F:ubiquitin protein ligase activity"/>
    <property type="evidence" value="ECO:0007669"/>
    <property type="project" value="TreeGrafter"/>
</dbReference>
<evidence type="ECO:0000313" key="6">
    <source>
        <dbReference type="EMBL" id="KAF2022965.1"/>
    </source>
</evidence>
<evidence type="ECO:0000313" key="7">
    <source>
        <dbReference type="Proteomes" id="UP000799777"/>
    </source>
</evidence>
<dbReference type="EMBL" id="ML978399">
    <property type="protein sequence ID" value="KAF2022965.1"/>
    <property type="molecule type" value="Genomic_DNA"/>
</dbReference>
<dbReference type="Gene3D" id="3.30.40.10">
    <property type="entry name" value="Zinc/RING finger domain, C3HC4 (zinc finger)"/>
    <property type="match status" value="1"/>
</dbReference>
<dbReference type="InterPro" id="IPR013083">
    <property type="entry name" value="Znf_RING/FYVE/PHD"/>
</dbReference>
<feature type="domain" description="RING-type" evidence="5">
    <location>
        <begin position="149"/>
        <end position="192"/>
    </location>
</feature>
<dbReference type="InterPro" id="IPR017907">
    <property type="entry name" value="Znf_RING_CS"/>
</dbReference>
<dbReference type="AlphaFoldDB" id="A0A9P4LF80"/>
<organism evidence="6 7">
    <name type="scientific">Setomelanomma holmii</name>
    <dbReference type="NCBI Taxonomy" id="210430"/>
    <lineage>
        <taxon>Eukaryota</taxon>
        <taxon>Fungi</taxon>
        <taxon>Dikarya</taxon>
        <taxon>Ascomycota</taxon>
        <taxon>Pezizomycotina</taxon>
        <taxon>Dothideomycetes</taxon>
        <taxon>Pleosporomycetidae</taxon>
        <taxon>Pleosporales</taxon>
        <taxon>Pleosporineae</taxon>
        <taxon>Phaeosphaeriaceae</taxon>
        <taxon>Setomelanomma</taxon>
    </lineage>
</organism>
<reference evidence="6" key="1">
    <citation type="journal article" date="2020" name="Stud. Mycol.">
        <title>101 Dothideomycetes genomes: a test case for predicting lifestyles and emergence of pathogens.</title>
        <authorList>
            <person name="Haridas S."/>
            <person name="Albert R."/>
            <person name="Binder M."/>
            <person name="Bloem J."/>
            <person name="Labutti K."/>
            <person name="Salamov A."/>
            <person name="Andreopoulos B."/>
            <person name="Baker S."/>
            <person name="Barry K."/>
            <person name="Bills G."/>
            <person name="Bluhm B."/>
            <person name="Cannon C."/>
            <person name="Castanera R."/>
            <person name="Culley D."/>
            <person name="Daum C."/>
            <person name="Ezra D."/>
            <person name="Gonzalez J."/>
            <person name="Henrissat B."/>
            <person name="Kuo A."/>
            <person name="Liang C."/>
            <person name="Lipzen A."/>
            <person name="Lutzoni F."/>
            <person name="Magnuson J."/>
            <person name="Mondo S."/>
            <person name="Nolan M."/>
            <person name="Ohm R."/>
            <person name="Pangilinan J."/>
            <person name="Park H.-J."/>
            <person name="Ramirez L."/>
            <person name="Alfaro M."/>
            <person name="Sun H."/>
            <person name="Tritt A."/>
            <person name="Yoshinaga Y."/>
            <person name="Zwiers L.-H."/>
            <person name="Turgeon B."/>
            <person name="Goodwin S."/>
            <person name="Spatafora J."/>
            <person name="Crous P."/>
            <person name="Grigoriev I."/>
        </authorList>
    </citation>
    <scope>NUCLEOTIDE SEQUENCE</scope>
    <source>
        <strain evidence="6">CBS 110217</strain>
    </source>
</reference>
<keyword evidence="7" id="KW-1185">Reference proteome</keyword>
<dbReference type="PANTHER" id="PTHR45969:SF81">
    <property type="entry name" value="OS08G0157400 PROTEIN"/>
    <property type="match status" value="1"/>
</dbReference>
<evidence type="ECO:0000259" key="5">
    <source>
        <dbReference type="PROSITE" id="PS50089"/>
    </source>
</evidence>
<keyword evidence="1" id="KW-0479">Metal-binding</keyword>
<dbReference type="PANTHER" id="PTHR45969">
    <property type="entry name" value="RING ZINC FINGER PROTEIN-RELATED"/>
    <property type="match status" value="1"/>
</dbReference>
<gene>
    <name evidence="6" type="ORF">EK21DRAFT_81893</name>
</gene>
<dbReference type="InterPro" id="IPR001841">
    <property type="entry name" value="Znf_RING"/>
</dbReference>
<dbReference type="GO" id="GO:0008270">
    <property type="term" value="F:zinc ion binding"/>
    <property type="evidence" value="ECO:0007669"/>
    <property type="project" value="UniProtKB-KW"/>
</dbReference>
<protein>
    <recommendedName>
        <fullName evidence="5">RING-type domain-containing protein</fullName>
    </recommendedName>
</protein>
<evidence type="ECO:0000256" key="2">
    <source>
        <dbReference type="ARBA" id="ARBA00022771"/>
    </source>
</evidence>
<name>A0A9P4LF80_9PLEO</name>
<dbReference type="PROSITE" id="PS00518">
    <property type="entry name" value="ZF_RING_1"/>
    <property type="match status" value="1"/>
</dbReference>
<proteinExistence type="predicted"/>
<keyword evidence="2 4" id="KW-0863">Zinc-finger</keyword>
<evidence type="ECO:0000256" key="4">
    <source>
        <dbReference type="PROSITE-ProRule" id="PRU00175"/>
    </source>
</evidence>
<dbReference type="InterPro" id="IPR018957">
    <property type="entry name" value="Znf_C3HC4_RING-type"/>
</dbReference>
<keyword evidence="3" id="KW-0862">Zinc</keyword>
<dbReference type="SUPFAM" id="SSF57850">
    <property type="entry name" value="RING/U-box"/>
    <property type="match status" value="1"/>
</dbReference>